<comment type="function">
    <text evidence="6">Specifically deaminates adenosine-37 to inosine in tRNA-Ala.</text>
</comment>
<evidence type="ECO:0000256" key="6">
    <source>
        <dbReference type="ARBA" id="ARBA00037784"/>
    </source>
</evidence>
<dbReference type="KEGG" id="aaf:AURANDRAFT_68845"/>
<evidence type="ECO:0000256" key="2">
    <source>
        <dbReference type="ARBA" id="ARBA00022723"/>
    </source>
</evidence>
<dbReference type="eggNOG" id="KOG2777">
    <property type="taxonomic scope" value="Eukaryota"/>
</dbReference>
<dbReference type="EMBL" id="GL833496">
    <property type="protein sequence ID" value="EGB02476.1"/>
    <property type="molecule type" value="Genomic_DNA"/>
</dbReference>
<dbReference type="RefSeq" id="XP_009042825.1">
    <property type="nucleotide sequence ID" value="XM_009044577.1"/>
</dbReference>
<organism evidence="14">
    <name type="scientific">Aureococcus anophagefferens</name>
    <name type="common">Harmful bloom alga</name>
    <dbReference type="NCBI Taxonomy" id="44056"/>
    <lineage>
        <taxon>Eukaryota</taxon>
        <taxon>Sar</taxon>
        <taxon>Stramenopiles</taxon>
        <taxon>Ochrophyta</taxon>
        <taxon>Pelagophyceae</taxon>
        <taxon>Pelagomonadales</taxon>
        <taxon>Pelagomonadaceae</taxon>
        <taxon>Aureococcus</taxon>
    </lineage>
</organism>
<dbReference type="InterPro" id="IPR002466">
    <property type="entry name" value="A_deamin"/>
</dbReference>
<reference evidence="13 14" key="1">
    <citation type="journal article" date="2011" name="Proc. Natl. Acad. Sci. U.S.A.">
        <title>Niche of harmful alga Aureococcus anophagefferens revealed through ecogenomics.</title>
        <authorList>
            <person name="Gobler C.J."/>
            <person name="Berry D.L."/>
            <person name="Dyhrman S.T."/>
            <person name="Wilhelm S.W."/>
            <person name="Salamov A."/>
            <person name="Lobanov A.V."/>
            <person name="Zhang Y."/>
            <person name="Collier J.L."/>
            <person name="Wurch L.L."/>
            <person name="Kustka A.B."/>
            <person name="Dill B.D."/>
            <person name="Shah M."/>
            <person name="VerBerkmoes N.C."/>
            <person name="Kuo A."/>
            <person name="Terry A."/>
            <person name="Pangilinan J."/>
            <person name="Lindquist E.A."/>
            <person name="Lucas S."/>
            <person name="Paulsen I.T."/>
            <person name="Hattenrath-Lehmann T.K."/>
            <person name="Talmage S.C."/>
            <person name="Walker E.A."/>
            <person name="Koch F."/>
            <person name="Burson A.M."/>
            <person name="Marcoval M.A."/>
            <person name="Tang Y.Z."/>
            <person name="Lecleir G.R."/>
            <person name="Coyne K.J."/>
            <person name="Berg G.M."/>
            <person name="Bertrand E.M."/>
            <person name="Saito M.A."/>
            <person name="Gladyshev V.N."/>
            <person name="Grigoriev I.V."/>
        </authorList>
    </citation>
    <scope>NUCLEOTIDE SEQUENCE [LARGE SCALE GENOMIC DNA]</scope>
    <source>
        <strain evidence="14">CCMP 1984</strain>
    </source>
</reference>
<dbReference type="GO" id="GO:0003723">
    <property type="term" value="F:RNA binding"/>
    <property type="evidence" value="ECO:0007669"/>
    <property type="project" value="InterPro"/>
</dbReference>
<dbReference type="Proteomes" id="UP000002729">
    <property type="component" value="Unassembled WGS sequence"/>
</dbReference>
<feature type="domain" description="A to I editase" evidence="12">
    <location>
        <begin position="90"/>
        <end position="287"/>
    </location>
</feature>
<comment type="similarity">
    <text evidence="7">Belongs to the ADAT1 family.</text>
</comment>
<evidence type="ECO:0000313" key="14">
    <source>
        <dbReference type="Proteomes" id="UP000002729"/>
    </source>
</evidence>
<evidence type="ECO:0000256" key="5">
    <source>
        <dbReference type="ARBA" id="ARBA00037026"/>
    </source>
</evidence>
<dbReference type="GO" id="GO:0046872">
    <property type="term" value="F:metal ion binding"/>
    <property type="evidence" value="ECO:0007669"/>
    <property type="project" value="UniProtKB-KW"/>
</dbReference>
<dbReference type="InParanoid" id="F0YQY3"/>
<feature type="non-terminal residue" evidence="13">
    <location>
        <position position="292"/>
    </location>
</feature>
<dbReference type="Pfam" id="PF02137">
    <property type="entry name" value="A_deamin"/>
    <property type="match status" value="1"/>
</dbReference>
<dbReference type="PANTHER" id="PTHR46516">
    <property type="entry name" value="TRNA-SPECIFIC ADENOSINE DEAMINASE 1"/>
    <property type="match status" value="1"/>
</dbReference>
<dbReference type="AlphaFoldDB" id="F0YQY3"/>
<dbReference type="SUPFAM" id="SSF53927">
    <property type="entry name" value="Cytidine deaminase-like"/>
    <property type="match status" value="1"/>
</dbReference>
<evidence type="ECO:0000256" key="1">
    <source>
        <dbReference type="ARBA" id="ARBA00022694"/>
    </source>
</evidence>
<dbReference type="PROSITE" id="PS50141">
    <property type="entry name" value="A_DEAMIN_EDITASE"/>
    <property type="match status" value="1"/>
</dbReference>
<evidence type="ECO:0000256" key="8">
    <source>
        <dbReference type="ARBA" id="ARBA00038940"/>
    </source>
</evidence>
<evidence type="ECO:0000256" key="9">
    <source>
        <dbReference type="ARBA" id="ARBA00040502"/>
    </source>
</evidence>
<evidence type="ECO:0000259" key="12">
    <source>
        <dbReference type="PROSITE" id="PS50141"/>
    </source>
</evidence>
<dbReference type="SMART" id="SM00552">
    <property type="entry name" value="ADEAMc"/>
    <property type="match status" value="1"/>
</dbReference>
<evidence type="ECO:0000256" key="10">
    <source>
        <dbReference type="ARBA" id="ARBA00041760"/>
    </source>
</evidence>
<keyword evidence="14" id="KW-1185">Reference proteome</keyword>
<accession>F0YQY3</accession>
<dbReference type="PANTHER" id="PTHR46516:SF1">
    <property type="entry name" value="TRNA-SPECIFIC ADENOSINE DEAMINASE 1"/>
    <property type="match status" value="1"/>
</dbReference>
<proteinExistence type="inferred from homology"/>
<comment type="catalytic activity">
    <reaction evidence="11">
        <text>adenosine(37) in tRNA(Ala) + H2O + H(+) = inosine(37) in tRNA(Ala) + NH4(+)</text>
        <dbReference type="Rhea" id="RHEA:50968"/>
        <dbReference type="Rhea" id="RHEA-COMP:12855"/>
        <dbReference type="Rhea" id="RHEA-COMP:12856"/>
        <dbReference type="ChEBI" id="CHEBI:15377"/>
        <dbReference type="ChEBI" id="CHEBI:15378"/>
        <dbReference type="ChEBI" id="CHEBI:28938"/>
        <dbReference type="ChEBI" id="CHEBI:74411"/>
        <dbReference type="ChEBI" id="CHEBI:82852"/>
        <dbReference type="EC" id="3.5.4.34"/>
    </reaction>
</comment>
<keyword evidence="4" id="KW-0862">Zinc</keyword>
<gene>
    <name evidence="13" type="ORF">AURANDRAFT_68845</name>
</gene>
<evidence type="ECO:0000313" key="13">
    <source>
        <dbReference type="EMBL" id="EGB02476.1"/>
    </source>
</evidence>
<evidence type="ECO:0000256" key="3">
    <source>
        <dbReference type="ARBA" id="ARBA00022801"/>
    </source>
</evidence>
<dbReference type="GO" id="GO:0008033">
    <property type="term" value="P:tRNA processing"/>
    <property type="evidence" value="ECO:0007669"/>
    <property type="project" value="UniProtKB-KW"/>
</dbReference>
<dbReference type="InterPro" id="IPR016193">
    <property type="entry name" value="Cytidine_deaminase-like"/>
</dbReference>
<name>F0YQY3_AURAN</name>
<comment type="cofactor">
    <cofactor evidence="5">
        <name>1D-myo-inositol hexakisphosphate</name>
        <dbReference type="ChEBI" id="CHEBI:58130"/>
    </cofactor>
</comment>
<keyword evidence="3" id="KW-0378">Hydrolase</keyword>
<keyword evidence="2" id="KW-0479">Metal-binding</keyword>
<evidence type="ECO:0000256" key="11">
    <source>
        <dbReference type="ARBA" id="ARBA00047635"/>
    </source>
</evidence>
<keyword evidence="1" id="KW-0819">tRNA processing</keyword>
<dbReference type="OrthoDB" id="10268011at2759"/>
<evidence type="ECO:0000256" key="7">
    <source>
        <dbReference type="ARBA" id="ARBA00038326"/>
    </source>
</evidence>
<dbReference type="GO" id="GO:0043829">
    <property type="term" value="F:tRNA-specific adenosine-37 deaminase activity"/>
    <property type="evidence" value="ECO:0007669"/>
    <property type="project" value="UniProtKB-EC"/>
</dbReference>
<dbReference type="EC" id="3.5.4.34" evidence="8"/>
<dbReference type="GeneID" id="20227064"/>
<sequence length="292" mass="29966">MEERVAAAVLEAYARLRIKDGGCWTVVAGVAAVAGDDVEVLSVASGCKCVGGPASPALVRDGHAEVLAVRALRKALCDDPALHARLLAEDLWLYVTAPPCGDCAIFALDDGAVAFTGAKLGDWRREDLREDDQLLGATRLKCGRSDTAPDRRSSSLSCSDKLCRWSARGLQGSVLKHVFPEPLVLAAVVVARQPRAADASLEAALARSFRRCGALGAAPPRVALAAAGADRAAARAGAAPSSLAVAWWRGAARAEVLLAHRGVRRGATAAAARSGAAASALCSDALFAAAAA</sequence>
<protein>
    <recommendedName>
        <fullName evidence="9">tRNA-specific adenosine deaminase 1</fullName>
        <ecNumber evidence="8">3.5.4.34</ecNumber>
    </recommendedName>
    <alternativeName>
        <fullName evidence="10">tRNA-specific adenosine-37 deaminase</fullName>
    </alternativeName>
</protein>
<evidence type="ECO:0000256" key="4">
    <source>
        <dbReference type="ARBA" id="ARBA00022833"/>
    </source>
</evidence>